<accession>E5ACM0</accession>
<reference evidence="4" key="1">
    <citation type="journal article" date="2011" name="Nat. Commun.">
        <title>Effector diversification within compartments of the Leptosphaeria maculans genome affected by Repeat-Induced Point mutations.</title>
        <authorList>
            <person name="Rouxel T."/>
            <person name="Grandaubert J."/>
            <person name="Hane J.K."/>
            <person name="Hoede C."/>
            <person name="van de Wouw A.P."/>
            <person name="Couloux A."/>
            <person name="Dominguez V."/>
            <person name="Anthouard V."/>
            <person name="Bally P."/>
            <person name="Bourras S."/>
            <person name="Cozijnsen A.J."/>
            <person name="Ciuffetti L.M."/>
            <person name="Degrave A."/>
            <person name="Dilmaghani A."/>
            <person name="Duret L."/>
            <person name="Fudal I."/>
            <person name="Goodwin S.B."/>
            <person name="Gout L."/>
            <person name="Glaser N."/>
            <person name="Linglin J."/>
            <person name="Kema G.H.J."/>
            <person name="Lapalu N."/>
            <person name="Lawrence C.B."/>
            <person name="May K."/>
            <person name="Meyer M."/>
            <person name="Ollivier B."/>
            <person name="Poulain J."/>
            <person name="Schoch C.L."/>
            <person name="Simon A."/>
            <person name="Spatafora J.W."/>
            <person name="Stachowiak A."/>
            <person name="Turgeon B.G."/>
            <person name="Tyler B.M."/>
            <person name="Vincent D."/>
            <person name="Weissenbach J."/>
            <person name="Amselem J."/>
            <person name="Quesneville H."/>
            <person name="Oliver R.P."/>
            <person name="Wincker P."/>
            <person name="Balesdent M.-H."/>
            <person name="Howlett B.J."/>
        </authorList>
    </citation>
    <scope>NUCLEOTIDE SEQUENCE [LARGE SCALE GENOMIC DNA]</scope>
    <source>
        <strain evidence="4">JN3 / isolate v23.1.3 / race Av1-4-5-6-7-8</strain>
    </source>
</reference>
<keyword evidence="1" id="KW-1133">Transmembrane helix</keyword>
<evidence type="ECO:0000313" key="4">
    <source>
        <dbReference type="Proteomes" id="UP000002668"/>
    </source>
</evidence>
<feature type="transmembrane region" description="Helical" evidence="1">
    <location>
        <begin position="296"/>
        <end position="329"/>
    </location>
</feature>
<dbReference type="InParanoid" id="E5ACM0"/>
<dbReference type="OrthoDB" id="5405781at2759"/>
<feature type="transmembrane region" description="Helical" evidence="1">
    <location>
        <begin position="198"/>
        <end position="218"/>
    </location>
</feature>
<feature type="transmembrane region" description="Helical" evidence="1">
    <location>
        <begin position="422"/>
        <end position="447"/>
    </location>
</feature>
<dbReference type="EMBL" id="FP929139">
    <property type="protein sequence ID" value="CBY02222.1"/>
    <property type="molecule type" value="Genomic_DNA"/>
</dbReference>
<evidence type="ECO:0000256" key="1">
    <source>
        <dbReference type="SAM" id="Phobius"/>
    </source>
</evidence>
<dbReference type="OMA" id="EYDGTQW"/>
<protein>
    <recommendedName>
        <fullName evidence="2">Acyltransferase 3 domain-containing protein</fullName>
    </recommendedName>
</protein>
<keyword evidence="4" id="KW-1185">Reference proteome</keyword>
<dbReference type="GO" id="GO:0016747">
    <property type="term" value="F:acyltransferase activity, transferring groups other than amino-acyl groups"/>
    <property type="evidence" value="ECO:0007669"/>
    <property type="project" value="InterPro"/>
</dbReference>
<dbReference type="InterPro" id="IPR050879">
    <property type="entry name" value="Acyltransferase_3"/>
</dbReference>
<dbReference type="InterPro" id="IPR002656">
    <property type="entry name" value="Acyl_transf_3_dom"/>
</dbReference>
<dbReference type="PANTHER" id="PTHR23028">
    <property type="entry name" value="ACETYLTRANSFERASE"/>
    <property type="match status" value="1"/>
</dbReference>
<dbReference type="Proteomes" id="UP000002668">
    <property type="component" value="Genome"/>
</dbReference>
<dbReference type="PANTHER" id="PTHR23028:SF128">
    <property type="entry name" value="ACYLTRANSFERASE 3 DOMAIN-CONTAINING PROTEIN"/>
    <property type="match status" value="1"/>
</dbReference>
<feature type="transmembrane region" description="Helical" evidence="1">
    <location>
        <begin position="467"/>
        <end position="484"/>
    </location>
</feature>
<keyword evidence="1" id="KW-0812">Transmembrane</keyword>
<evidence type="ECO:0000259" key="2">
    <source>
        <dbReference type="Pfam" id="PF01757"/>
    </source>
</evidence>
<feature type="transmembrane region" description="Helical" evidence="1">
    <location>
        <begin position="96"/>
        <end position="124"/>
    </location>
</feature>
<organism evidence="3 4">
    <name type="scientific">Leptosphaeria maculans (strain JN3 / isolate v23.1.3 / race Av1-4-5-6-7-8)</name>
    <name type="common">Blackleg fungus</name>
    <name type="synonym">Phoma lingam</name>
    <dbReference type="NCBI Taxonomy" id="985895"/>
    <lineage>
        <taxon>Eukaryota</taxon>
        <taxon>Fungi</taxon>
        <taxon>Dikarya</taxon>
        <taxon>Ascomycota</taxon>
        <taxon>Pezizomycotina</taxon>
        <taxon>Dothideomycetes</taxon>
        <taxon>Pleosporomycetidae</taxon>
        <taxon>Pleosporales</taxon>
        <taxon>Pleosporineae</taxon>
        <taxon>Leptosphaeriaceae</taxon>
        <taxon>Plenodomus</taxon>
        <taxon>Plenodomus lingam/Leptosphaeria maculans species complex</taxon>
    </lineage>
</organism>
<feature type="transmembrane region" description="Helical" evidence="1">
    <location>
        <begin position="341"/>
        <end position="361"/>
    </location>
</feature>
<keyword evidence="1" id="KW-0472">Membrane</keyword>
<feature type="transmembrane region" description="Helical" evidence="1">
    <location>
        <begin position="267"/>
        <end position="289"/>
    </location>
</feature>
<dbReference type="VEuPathDB" id="FungiDB:LEMA_P010090.1"/>
<gene>
    <name evidence="3" type="ORF">LEMA_P010090.1</name>
</gene>
<feature type="domain" description="Acyltransferase 3" evidence="2">
    <location>
        <begin position="105"/>
        <end position="448"/>
    </location>
</feature>
<dbReference type="Pfam" id="PF01757">
    <property type="entry name" value="Acyl_transf_3"/>
    <property type="match status" value="1"/>
</dbReference>
<sequence>MLLQGFCDDCLVSGCFSSYSTTYSFQTLSAPSPFPSPFPSSSSSFSSHISLHGDRSLHPPFGSLLSLRRLCRLVRDPRPSLGSVPTPRPPPHLEAFLSYALAMLGLRGIASFMVVCGHLCTALVPWLHSPAPDPKTAPHLFQLPYFRLAVGGRSAVAIFFLVTGYVNSIGPISKSRAGNHDAAFIGIARSSLARSGRLILPTMVATIVTWFLANTNAYHMTKHVDSTWIRQGWHRQEPTVWQAVKSLIKVLLETWTIGWNEYDGTQWTLHLFLKGSMMVYTTMFATVLVRPKARLLIYAVLYLFFWQLGEGLAVGALMGLNIIVGMFVAELHNHYKDTATSVLPAPMPALMILVGMFLAGYPQDSPQNARWSHVMFKIMHALTVEKTDVRRYWDHIGASTVLLGIFFSRNARRVLTSPVFNFLGRVSFPVYLLHNTFIKSVLTWMIYLPSAMNPPKNEKGEPMDLQRGSTTHILIAIAIFYYILYRSAALWVRHVDPVCADMVNAATKWAYGEPQQRESRPILGNGSSIITTDKTVLPS</sequence>
<dbReference type="AlphaFoldDB" id="E5ACM0"/>
<proteinExistence type="predicted"/>
<evidence type="ECO:0000313" key="3">
    <source>
        <dbReference type="EMBL" id="CBY02222.1"/>
    </source>
</evidence>
<dbReference type="eggNOG" id="ENOG502SMN6">
    <property type="taxonomic scope" value="Eukaryota"/>
</dbReference>
<dbReference type="HOGENOM" id="CLU_005679_4_0_1"/>
<feature type="transmembrane region" description="Helical" evidence="1">
    <location>
        <begin position="144"/>
        <end position="166"/>
    </location>
</feature>
<name>E5ACM0_LEPMJ</name>